<evidence type="ECO:0000256" key="3">
    <source>
        <dbReference type="ARBA" id="ARBA00022692"/>
    </source>
</evidence>
<dbReference type="Proteomes" id="UP001172457">
    <property type="component" value="Chromosome 3"/>
</dbReference>
<dbReference type="InterPro" id="IPR030184">
    <property type="entry name" value="WAT1-related"/>
</dbReference>
<accession>A0AA38TTE4</accession>
<dbReference type="AlphaFoldDB" id="A0AA38TTE4"/>
<keyword evidence="5 6" id="KW-0472">Membrane</keyword>
<keyword evidence="4 6" id="KW-1133">Transmembrane helix</keyword>
<comment type="subcellular location">
    <subcellularLocation>
        <location evidence="1 6">Membrane</location>
        <topology evidence="1 6">Multi-pass membrane protein</topology>
    </subcellularLocation>
</comment>
<feature type="transmembrane region" description="Helical" evidence="6">
    <location>
        <begin position="131"/>
        <end position="151"/>
    </location>
</feature>
<evidence type="ECO:0000256" key="6">
    <source>
        <dbReference type="RuleBase" id="RU363077"/>
    </source>
</evidence>
<dbReference type="SUPFAM" id="SSF103481">
    <property type="entry name" value="Multidrug resistance efflux transporter EmrE"/>
    <property type="match status" value="1"/>
</dbReference>
<name>A0AA38TTE4_9ASTR</name>
<feature type="transmembrane region" description="Helical" evidence="6">
    <location>
        <begin position="236"/>
        <end position="258"/>
    </location>
</feature>
<dbReference type="EMBL" id="JARYMX010000003">
    <property type="protein sequence ID" value="KAJ9556403.1"/>
    <property type="molecule type" value="Genomic_DNA"/>
</dbReference>
<feature type="transmembrane region" description="Helical" evidence="6">
    <location>
        <begin position="15"/>
        <end position="33"/>
    </location>
</feature>
<keyword evidence="3 6" id="KW-0812">Transmembrane</keyword>
<protein>
    <recommendedName>
        <fullName evidence="6">WAT1-related protein</fullName>
    </recommendedName>
</protein>
<dbReference type="InterPro" id="IPR000620">
    <property type="entry name" value="EamA_dom"/>
</dbReference>
<sequence length="270" mass="29137">MLKIFNFGPSYASCFTYRYLRISFCFLVGLGYTNPSYAAAIQPSIPVFTFILAAIMGIETVNVLKIEGQAKVGGTLVCLSGAILIVLYRGPSLLGYADNVPTLHYEISASGQPEPAGWMFSSFVSFGIDKWHLGILCLIANCMCMATYLAIQAPLLATYTANLSITAYSYFFGTLCIVVTAISINNESTNWSMTQSEILAVIYAGVVSSALNYGLITWANNILGPALVSLYMPLQPVASTILSRIFLGSSIYLGRYVLRPPRFVASPSGG</sequence>
<evidence type="ECO:0000256" key="4">
    <source>
        <dbReference type="ARBA" id="ARBA00022989"/>
    </source>
</evidence>
<dbReference type="GO" id="GO:0022857">
    <property type="term" value="F:transmembrane transporter activity"/>
    <property type="evidence" value="ECO:0007669"/>
    <property type="project" value="InterPro"/>
</dbReference>
<evidence type="ECO:0000259" key="7">
    <source>
        <dbReference type="Pfam" id="PF00892"/>
    </source>
</evidence>
<feature type="transmembrane region" description="Helical" evidence="6">
    <location>
        <begin position="45"/>
        <end position="64"/>
    </location>
</feature>
<feature type="transmembrane region" description="Helical" evidence="6">
    <location>
        <begin position="163"/>
        <end position="184"/>
    </location>
</feature>
<comment type="caution">
    <text evidence="8">The sequence shown here is derived from an EMBL/GenBank/DDBJ whole genome shotgun (WGS) entry which is preliminary data.</text>
</comment>
<keyword evidence="9" id="KW-1185">Reference proteome</keyword>
<evidence type="ECO:0000256" key="2">
    <source>
        <dbReference type="ARBA" id="ARBA00007635"/>
    </source>
</evidence>
<feature type="domain" description="EamA" evidence="7">
    <location>
        <begin position="133"/>
        <end position="254"/>
    </location>
</feature>
<organism evidence="8 9">
    <name type="scientific">Centaurea solstitialis</name>
    <name type="common">yellow star-thistle</name>
    <dbReference type="NCBI Taxonomy" id="347529"/>
    <lineage>
        <taxon>Eukaryota</taxon>
        <taxon>Viridiplantae</taxon>
        <taxon>Streptophyta</taxon>
        <taxon>Embryophyta</taxon>
        <taxon>Tracheophyta</taxon>
        <taxon>Spermatophyta</taxon>
        <taxon>Magnoliopsida</taxon>
        <taxon>eudicotyledons</taxon>
        <taxon>Gunneridae</taxon>
        <taxon>Pentapetalae</taxon>
        <taxon>asterids</taxon>
        <taxon>campanulids</taxon>
        <taxon>Asterales</taxon>
        <taxon>Asteraceae</taxon>
        <taxon>Carduoideae</taxon>
        <taxon>Cardueae</taxon>
        <taxon>Centaureinae</taxon>
        <taxon>Centaurea</taxon>
    </lineage>
</organism>
<evidence type="ECO:0000256" key="1">
    <source>
        <dbReference type="ARBA" id="ARBA00004141"/>
    </source>
</evidence>
<dbReference type="Pfam" id="PF00892">
    <property type="entry name" value="EamA"/>
    <property type="match status" value="1"/>
</dbReference>
<evidence type="ECO:0000256" key="5">
    <source>
        <dbReference type="ARBA" id="ARBA00023136"/>
    </source>
</evidence>
<evidence type="ECO:0000313" key="8">
    <source>
        <dbReference type="EMBL" id="KAJ9556403.1"/>
    </source>
</evidence>
<feature type="transmembrane region" description="Helical" evidence="6">
    <location>
        <begin position="196"/>
        <end position="216"/>
    </location>
</feature>
<dbReference type="GO" id="GO:0016020">
    <property type="term" value="C:membrane"/>
    <property type="evidence" value="ECO:0007669"/>
    <property type="project" value="UniProtKB-SubCell"/>
</dbReference>
<evidence type="ECO:0000313" key="9">
    <source>
        <dbReference type="Proteomes" id="UP001172457"/>
    </source>
</evidence>
<reference evidence="8" key="1">
    <citation type="submission" date="2023-03" db="EMBL/GenBank/DDBJ databases">
        <title>Chromosome-scale reference genome and RAD-based genetic map of yellow starthistle (Centaurea solstitialis) reveal putative structural variation and QTLs associated with invader traits.</title>
        <authorList>
            <person name="Reatini B."/>
            <person name="Cang F.A."/>
            <person name="Jiang Q."/>
            <person name="Mckibben M.T.W."/>
            <person name="Barker M.S."/>
            <person name="Rieseberg L.H."/>
            <person name="Dlugosch K.M."/>
        </authorList>
    </citation>
    <scope>NUCLEOTIDE SEQUENCE</scope>
    <source>
        <strain evidence="8">CAN-66</strain>
        <tissue evidence="8">Leaf</tissue>
    </source>
</reference>
<gene>
    <name evidence="8" type="ORF">OSB04_011017</name>
</gene>
<comment type="similarity">
    <text evidence="2 6">Belongs to the drug/metabolite transporter (DMT) superfamily. Plant drug/metabolite exporter (P-DME) (TC 2.A.7.4) family.</text>
</comment>
<dbReference type="InterPro" id="IPR037185">
    <property type="entry name" value="EmrE-like"/>
</dbReference>
<dbReference type="PANTHER" id="PTHR31218">
    <property type="entry name" value="WAT1-RELATED PROTEIN"/>
    <property type="match status" value="1"/>
</dbReference>
<proteinExistence type="inferred from homology"/>